<gene>
    <name evidence="1" type="ORF">HV832_16225</name>
</gene>
<protein>
    <submittedName>
        <fullName evidence="1">Uncharacterized protein</fullName>
    </submittedName>
</protein>
<keyword evidence="2" id="KW-1185">Reference proteome</keyword>
<reference evidence="1 2" key="1">
    <citation type="submission" date="2020-06" db="EMBL/GenBank/DDBJ databases">
        <authorList>
            <person name="Qiu C."/>
            <person name="Liu Z."/>
        </authorList>
    </citation>
    <scope>NUCLEOTIDE SEQUENCE [LARGE SCALE GENOMIC DNA]</scope>
    <source>
        <strain evidence="1 2">EM 1</strain>
    </source>
</reference>
<accession>A0A850QTP6</accession>
<evidence type="ECO:0000313" key="2">
    <source>
        <dbReference type="Proteomes" id="UP000588051"/>
    </source>
</evidence>
<dbReference type="RefSeq" id="WP_176804978.1">
    <property type="nucleotide sequence ID" value="NZ_JABXYJ010000014.1"/>
</dbReference>
<sequence length="160" mass="18604">MQLFVENPLAILSNLFLSNPYLKKYMEDVLLYADLKQAKNRFRYVLWKYLSAHVTDQSRVFLGLPERNGLQVCPEVTVEVLMDFMAAVILCTDSNRVWTGSDVCSLMACLNRYYAIIPAESGILTPEYWDWRMQEIYQKSEQALSDLFKEAKGIHHVHKC</sequence>
<dbReference type="Proteomes" id="UP000588051">
    <property type="component" value="Unassembled WGS sequence"/>
</dbReference>
<dbReference type="AlphaFoldDB" id="A0A850QTP6"/>
<organism evidence="1 2">
    <name type="scientific">Undibacterium oligocarboniphilum</name>
    <dbReference type="NCBI Taxonomy" id="666702"/>
    <lineage>
        <taxon>Bacteria</taxon>
        <taxon>Pseudomonadati</taxon>
        <taxon>Pseudomonadota</taxon>
        <taxon>Betaproteobacteria</taxon>
        <taxon>Burkholderiales</taxon>
        <taxon>Oxalobacteraceae</taxon>
        <taxon>Undibacterium</taxon>
    </lineage>
</organism>
<dbReference type="EMBL" id="JABXYJ010000014">
    <property type="protein sequence ID" value="NVO79366.1"/>
    <property type="molecule type" value="Genomic_DNA"/>
</dbReference>
<name>A0A850QTP6_9BURK</name>
<comment type="caution">
    <text evidence="1">The sequence shown here is derived from an EMBL/GenBank/DDBJ whole genome shotgun (WGS) entry which is preliminary data.</text>
</comment>
<evidence type="ECO:0000313" key="1">
    <source>
        <dbReference type="EMBL" id="NVO79366.1"/>
    </source>
</evidence>
<proteinExistence type="predicted"/>